<name>A0A1I0LV69_9ACTN</name>
<sequence length="43" mass="4675">MDIQISITGMIAYEPRFFPASHNAPAMWSAKLKADGPATPGRE</sequence>
<dbReference type="Proteomes" id="UP000199361">
    <property type="component" value="Unassembled WGS sequence"/>
</dbReference>
<keyword evidence="2" id="KW-1185">Reference proteome</keyword>
<evidence type="ECO:0000313" key="1">
    <source>
        <dbReference type="EMBL" id="SEU47435.1"/>
    </source>
</evidence>
<gene>
    <name evidence="1" type="ORF">SAMN05421811_12913</name>
</gene>
<dbReference type="EMBL" id="FOHX01000029">
    <property type="protein sequence ID" value="SEU47435.1"/>
    <property type="molecule type" value="Genomic_DNA"/>
</dbReference>
<dbReference type="RefSeq" id="WP_281249705.1">
    <property type="nucleotide sequence ID" value="NZ_FOHX01000029.1"/>
</dbReference>
<reference evidence="1 2" key="1">
    <citation type="submission" date="2016-10" db="EMBL/GenBank/DDBJ databases">
        <authorList>
            <person name="de Groot N.N."/>
        </authorList>
    </citation>
    <scope>NUCLEOTIDE SEQUENCE [LARGE SCALE GENOMIC DNA]</scope>
    <source>
        <strain evidence="1 2">CGMCC 4.5598</strain>
    </source>
</reference>
<organism evidence="1 2">
    <name type="scientific">Nonomuraea wenchangensis</name>
    <dbReference type="NCBI Taxonomy" id="568860"/>
    <lineage>
        <taxon>Bacteria</taxon>
        <taxon>Bacillati</taxon>
        <taxon>Actinomycetota</taxon>
        <taxon>Actinomycetes</taxon>
        <taxon>Streptosporangiales</taxon>
        <taxon>Streptosporangiaceae</taxon>
        <taxon>Nonomuraea</taxon>
    </lineage>
</organism>
<protein>
    <submittedName>
        <fullName evidence="1">Uncharacterized protein</fullName>
    </submittedName>
</protein>
<evidence type="ECO:0000313" key="2">
    <source>
        <dbReference type="Proteomes" id="UP000199361"/>
    </source>
</evidence>
<proteinExistence type="predicted"/>
<accession>A0A1I0LV69</accession>
<dbReference type="AlphaFoldDB" id="A0A1I0LV69"/>